<protein>
    <submittedName>
        <fullName evidence="1">Uncharacterized protein</fullName>
    </submittedName>
</protein>
<organism evidence="1 2">
    <name type="scientific">Araneus ventricosus</name>
    <name type="common">Orbweaver spider</name>
    <name type="synonym">Epeira ventricosa</name>
    <dbReference type="NCBI Taxonomy" id="182803"/>
    <lineage>
        <taxon>Eukaryota</taxon>
        <taxon>Metazoa</taxon>
        <taxon>Ecdysozoa</taxon>
        <taxon>Arthropoda</taxon>
        <taxon>Chelicerata</taxon>
        <taxon>Arachnida</taxon>
        <taxon>Araneae</taxon>
        <taxon>Araneomorphae</taxon>
        <taxon>Entelegynae</taxon>
        <taxon>Araneoidea</taxon>
        <taxon>Araneidae</taxon>
        <taxon>Araneus</taxon>
    </lineage>
</organism>
<name>A0A4Y2GEF5_ARAVE</name>
<accession>A0A4Y2GEF5</accession>
<evidence type="ECO:0000313" key="1">
    <source>
        <dbReference type="EMBL" id="GBM51973.1"/>
    </source>
</evidence>
<comment type="caution">
    <text evidence="1">The sequence shown here is derived from an EMBL/GenBank/DDBJ whole genome shotgun (WGS) entry which is preliminary data.</text>
</comment>
<evidence type="ECO:0000313" key="2">
    <source>
        <dbReference type="Proteomes" id="UP000499080"/>
    </source>
</evidence>
<dbReference type="Proteomes" id="UP000499080">
    <property type="component" value="Unassembled WGS sequence"/>
</dbReference>
<keyword evidence="2" id="KW-1185">Reference proteome</keyword>
<proteinExistence type="predicted"/>
<sequence>MPEPACKHRLVVVAFDFNTIKCSRSSNYIMISHHMRWACVEEGIPKGIKLQPTSVVTVHWWLSPPPHTPKTTTMRFCSTPTEPSYTVHLQLIRSRSVAPQVPNSTLFYKPIVITMK</sequence>
<dbReference type="EMBL" id="BGPR01254314">
    <property type="protein sequence ID" value="GBM51973.1"/>
    <property type="molecule type" value="Genomic_DNA"/>
</dbReference>
<dbReference type="AlphaFoldDB" id="A0A4Y2GEF5"/>
<reference evidence="1 2" key="1">
    <citation type="journal article" date="2019" name="Sci. Rep.">
        <title>Orb-weaving spider Araneus ventricosus genome elucidates the spidroin gene catalogue.</title>
        <authorList>
            <person name="Kono N."/>
            <person name="Nakamura H."/>
            <person name="Ohtoshi R."/>
            <person name="Moran D.A.P."/>
            <person name="Shinohara A."/>
            <person name="Yoshida Y."/>
            <person name="Fujiwara M."/>
            <person name="Mori M."/>
            <person name="Tomita M."/>
            <person name="Arakawa K."/>
        </authorList>
    </citation>
    <scope>NUCLEOTIDE SEQUENCE [LARGE SCALE GENOMIC DNA]</scope>
</reference>
<gene>
    <name evidence="1" type="ORF">AVEN_214176_1</name>
</gene>